<reference evidence="1 2" key="1">
    <citation type="submission" date="2022-07" db="EMBL/GenBank/DDBJ databases">
        <title>Methylomonas rivi sp. nov., Methylomonas rosea sp. nov., Methylomonas aureus sp. nov. and Methylomonas subterranea sp. nov., four novel methanotrophs isolated from a freshwater creek and the deep terrestrial subsurface.</title>
        <authorList>
            <person name="Abin C."/>
            <person name="Sankaranarayanan K."/>
            <person name="Garner C."/>
            <person name="Sindelar R."/>
            <person name="Kotary K."/>
            <person name="Garner R."/>
            <person name="Barclay S."/>
            <person name="Lawson P."/>
            <person name="Krumholz L."/>
        </authorList>
    </citation>
    <scope>NUCLEOTIDE SEQUENCE [LARGE SCALE GENOMIC DNA]</scope>
    <source>
        <strain evidence="1 2">WSC-6</strain>
    </source>
</reference>
<feature type="non-terminal residue" evidence="1">
    <location>
        <position position="184"/>
    </location>
</feature>
<proteinExistence type="predicted"/>
<comment type="caution">
    <text evidence="1">The sequence shown here is derived from an EMBL/GenBank/DDBJ whole genome shotgun (WGS) entry which is preliminary data.</text>
</comment>
<evidence type="ECO:0008006" key="3">
    <source>
        <dbReference type="Google" id="ProtNLM"/>
    </source>
</evidence>
<keyword evidence="2" id="KW-1185">Reference proteome</keyword>
<organism evidence="1 2">
    <name type="scientific">Methylomonas rivi</name>
    <dbReference type="NCBI Taxonomy" id="2952226"/>
    <lineage>
        <taxon>Bacteria</taxon>
        <taxon>Pseudomonadati</taxon>
        <taxon>Pseudomonadota</taxon>
        <taxon>Gammaproteobacteria</taxon>
        <taxon>Methylococcales</taxon>
        <taxon>Methylococcaceae</taxon>
        <taxon>Methylomonas</taxon>
    </lineage>
</organism>
<dbReference type="Proteomes" id="UP001524586">
    <property type="component" value="Unassembled WGS sequence"/>
</dbReference>
<evidence type="ECO:0000313" key="2">
    <source>
        <dbReference type="Proteomes" id="UP001524586"/>
    </source>
</evidence>
<evidence type="ECO:0000313" key="1">
    <source>
        <dbReference type="EMBL" id="MCQ8130959.1"/>
    </source>
</evidence>
<name>A0ABT1UAS2_9GAMM</name>
<sequence>MRTQKQPLNHLLTQYLSVVTIMLSMITSPAFAEGGPFFMTELEFKDSKVADIIRVLAEDAKVNIVATPEAGKKDVTIFLKKVTLEDAIKAICRISDLWYRYDDSGQGTFRLMTKEEYSKDLILGQDDNIKVFQLRNPNVIAIAMAIQNLYAPRVRVSFNPVMSGGMGMGGTGGFGGGRSGGFGS</sequence>
<accession>A0ABT1UAS2</accession>
<dbReference type="EMBL" id="JANIBK010000280">
    <property type="protein sequence ID" value="MCQ8130959.1"/>
    <property type="molecule type" value="Genomic_DNA"/>
</dbReference>
<gene>
    <name evidence="1" type="ORF">NP596_21065</name>
</gene>
<dbReference type="Gene3D" id="3.30.1370.130">
    <property type="match status" value="1"/>
</dbReference>
<protein>
    <recommendedName>
        <fullName evidence="3">Type II and III secretion system protein</fullName>
    </recommendedName>
</protein>